<dbReference type="RefSeq" id="WP_073328231.1">
    <property type="nucleotide sequence ID" value="NZ_FQYO01000003.1"/>
</dbReference>
<feature type="domain" description="SseB protein N-terminal" evidence="2">
    <location>
        <begin position="12"/>
        <end position="119"/>
    </location>
</feature>
<dbReference type="AlphaFoldDB" id="A0A1M6DYF3"/>
<protein>
    <submittedName>
        <fullName evidence="3">SseB protein N-terminal domain-containing protein</fullName>
    </submittedName>
</protein>
<proteinExistence type="predicted"/>
<sequence length="257" mass="26747">MTETTPLDEAHAAMQAAPEDDALRLRYWERFAETPLSLLLEAEATGDDIAPRLIEEEGVPYLLAFDREDRLAEFAGAPAPTAGLSGRGLAEMLAGQGVGVALNPGAPSQMLVPPDALTWLAATLGQGPAEAEARPVALHPPGQVPDALTEALGRRLAGAAGLARAAWLAGVEWDGGGRGHLLAVTGARPGAEPALAAAVNEALTFSGLEAGALDVVFLPESDPMLARLDRVGLRFDIPDPPRPRPPGRDPGTPPRLR</sequence>
<evidence type="ECO:0000259" key="2">
    <source>
        <dbReference type="Pfam" id="PF07179"/>
    </source>
</evidence>
<evidence type="ECO:0000313" key="3">
    <source>
        <dbReference type="EMBL" id="SHI78175.1"/>
    </source>
</evidence>
<feature type="region of interest" description="Disordered" evidence="1">
    <location>
        <begin position="235"/>
        <end position="257"/>
    </location>
</feature>
<dbReference type="Proteomes" id="UP000184292">
    <property type="component" value="Unassembled WGS sequence"/>
</dbReference>
<evidence type="ECO:0000256" key="1">
    <source>
        <dbReference type="SAM" id="MobiDB-lite"/>
    </source>
</evidence>
<organism evidence="3 4">
    <name type="scientific">Wenxinia saemankumensis</name>
    <dbReference type="NCBI Taxonomy" id="1447782"/>
    <lineage>
        <taxon>Bacteria</taxon>
        <taxon>Pseudomonadati</taxon>
        <taxon>Pseudomonadota</taxon>
        <taxon>Alphaproteobacteria</taxon>
        <taxon>Rhodobacterales</taxon>
        <taxon>Roseobacteraceae</taxon>
        <taxon>Wenxinia</taxon>
    </lineage>
</organism>
<dbReference type="STRING" id="1447782.SAMN05444417_1677"/>
<evidence type="ECO:0000313" key="4">
    <source>
        <dbReference type="Proteomes" id="UP000184292"/>
    </source>
</evidence>
<dbReference type="InterPro" id="IPR009839">
    <property type="entry name" value="SseB_N"/>
</dbReference>
<dbReference type="Pfam" id="PF07179">
    <property type="entry name" value="SseB"/>
    <property type="match status" value="1"/>
</dbReference>
<reference evidence="3 4" key="1">
    <citation type="submission" date="2016-11" db="EMBL/GenBank/DDBJ databases">
        <authorList>
            <person name="Jaros S."/>
            <person name="Januszkiewicz K."/>
            <person name="Wedrychowicz H."/>
        </authorList>
    </citation>
    <scope>NUCLEOTIDE SEQUENCE [LARGE SCALE GENOMIC DNA]</scope>
    <source>
        <strain evidence="3 4">DSM 100565</strain>
    </source>
</reference>
<accession>A0A1M6DYF3</accession>
<gene>
    <name evidence="3" type="ORF">SAMN05444417_1677</name>
</gene>
<dbReference type="OrthoDB" id="7831317at2"/>
<dbReference type="EMBL" id="FQYO01000003">
    <property type="protein sequence ID" value="SHI78175.1"/>
    <property type="molecule type" value="Genomic_DNA"/>
</dbReference>
<keyword evidence="4" id="KW-1185">Reference proteome</keyword>
<name>A0A1M6DYF3_9RHOB</name>